<dbReference type="Gene3D" id="3.40.30.10">
    <property type="entry name" value="Glutaredoxin"/>
    <property type="match status" value="1"/>
</dbReference>
<keyword evidence="2 4" id="KW-0560">Oxidoreductase</keyword>
<organism evidence="5 6">
    <name type="scientific">Amphritea atlantica</name>
    <dbReference type="NCBI Taxonomy" id="355243"/>
    <lineage>
        <taxon>Bacteria</taxon>
        <taxon>Pseudomonadati</taxon>
        <taxon>Pseudomonadota</taxon>
        <taxon>Gammaproteobacteria</taxon>
        <taxon>Oceanospirillales</taxon>
        <taxon>Oceanospirillaceae</taxon>
        <taxon>Amphritea</taxon>
    </lineage>
</organism>
<dbReference type="Proteomes" id="UP000198749">
    <property type="component" value="Unassembled WGS sequence"/>
</dbReference>
<dbReference type="Pfam" id="PF03960">
    <property type="entry name" value="ArsC"/>
    <property type="match status" value="1"/>
</dbReference>
<dbReference type="NCBIfam" id="TIGR00014">
    <property type="entry name" value="arsC"/>
    <property type="match status" value="1"/>
</dbReference>
<gene>
    <name evidence="5" type="ORF">SAMN03080615_02309</name>
</gene>
<proteinExistence type="inferred from homology"/>
<reference evidence="6" key="1">
    <citation type="submission" date="2016-10" db="EMBL/GenBank/DDBJ databases">
        <authorList>
            <person name="Varghese N."/>
            <person name="Submissions S."/>
        </authorList>
    </citation>
    <scope>NUCLEOTIDE SEQUENCE [LARGE SCALE GENOMIC DNA]</scope>
    <source>
        <strain evidence="6">DSM 18887</strain>
    </source>
</reference>
<dbReference type="PROSITE" id="PS51353">
    <property type="entry name" value="ARSC"/>
    <property type="match status" value="1"/>
</dbReference>
<dbReference type="PANTHER" id="PTHR30041:SF4">
    <property type="entry name" value="ARSENATE REDUCTASE"/>
    <property type="match status" value="1"/>
</dbReference>
<dbReference type="EC" id="1.20.4.1" evidence="4"/>
<dbReference type="InterPro" id="IPR006659">
    <property type="entry name" value="Arsenate_reductase"/>
</dbReference>
<evidence type="ECO:0000256" key="2">
    <source>
        <dbReference type="ARBA" id="ARBA00023002"/>
    </source>
</evidence>
<evidence type="ECO:0000256" key="3">
    <source>
        <dbReference type="PROSITE-ProRule" id="PRU01282"/>
    </source>
</evidence>
<dbReference type="AlphaFoldDB" id="A0A1H9HYF7"/>
<evidence type="ECO:0000313" key="5">
    <source>
        <dbReference type="EMBL" id="SEQ67403.1"/>
    </source>
</evidence>
<dbReference type="SUPFAM" id="SSF52833">
    <property type="entry name" value="Thioredoxin-like"/>
    <property type="match status" value="1"/>
</dbReference>
<name>A0A1H9HYF7_9GAMM</name>
<evidence type="ECO:0000256" key="4">
    <source>
        <dbReference type="RuleBase" id="RU362029"/>
    </source>
</evidence>
<comment type="catalytic activity">
    <reaction evidence="4">
        <text>[glutaredoxin]-dithiol + arsenate + glutathione + H(+) = glutathionyl-S-S-[glutaredoxin] + arsenite + H2O</text>
        <dbReference type="Rhea" id="RHEA:22016"/>
        <dbReference type="Rhea" id="RHEA-COMP:10729"/>
        <dbReference type="Rhea" id="RHEA-COMP:17668"/>
        <dbReference type="ChEBI" id="CHEBI:15377"/>
        <dbReference type="ChEBI" id="CHEBI:15378"/>
        <dbReference type="ChEBI" id="CHEBI:29242"/>
        <dbReference type="ChEBI" id="CHEBI:29950"/>
        <dbReference type="ChEBI" id="CHEBI:48597"/>
        <dbReference type="ChEBI" id="CHEBI:57925"/>
        <dbReference type="ChEBI" id="CHEBI:146199"/>
        <dbReference type="EC" id="1.20.4.1"/>
    </reaction>
</comment>
<dbReference type="EMBL" id="FOGB01000006">
    <property type="protein sequence ID" value="SEQ67403.1"/>
    <property type="molecule type" value="Genomic_DNA"/>
</dbReference>
<dbReference type="CDD" id="cd03034">
    <property type="entry name" value="ArsC_ArsC"/>
    <property type="match status" value="1"/>
</dbReference>
<dbReference type="STRING" id="355243.SAMN03080615_02309"/>
<sequence length="115" mass="13046">MTVEIYHNPRCSKSRATLALLEENNITPEVRLYLENPPTAEQLSGVIAQLGIPPRELLRKGEDEYKENNLKDTSLSDQQIIDLMVQFPRLIERPIVISNGQARIGRPPESVLEII</sequence>
<dbReference type="OrthoDB" id="9790554at2"/>
<dbReference type="PANTHER" id="PTHR30041">
    <property type="entry name" value="ARSENATE REDUCTASE"/>
    <property type="match status" value="1"/>
</dbReference>
<comment type="similarity">
    <text evidence="1 3 4">Belongs to the ArsC family.</text>
</comment>
<evidence type="ECO:0000256" key="1">
    <source>
        <dbReference type="ARBA" id="ARBA00007198"/>
    </source>
</evidence>
<dbReference type="InterPro" id="IPR036249">
    <property type="entry name" value="Thioredoxin-like_sf"/>
</dbReference>
<dbReference type="InterPro" id="IPR006660">
    <property type="entry name" value="Arsenate_reductase-like"/>
</dbReference>
<dbReference type="GO" id="GO:0008794">
    <property type="term" value="F:arsenate reductase (glutaredoxin) activity"/>
    <property type="evidence" value="ECO:0007669"/>
    <property type="project" value="UniProtKB-UniRule"/>
</dbReference>
<accession>A0A1H9HYF7</accession>
<evidence type="ECO:0000313" key="6">
    <source>
        <dbReference type="Proteomes" id="UP000198749"/>
    </source>
</evidence>
<keyword evidence="6" id="KW-1185">Reference proteome</keyword>
<dbReference type="RefSeq" id="WP_091358160.1">
    <property type="nucleotide sequence ID" value="NZ_AP025284.1"/>
</dbReference>
<protein>
    <recommendedName>
        <fullName evidence="4">Arsenate reductase</fullName>
        <ecNumber evidence="4">1.20.4.1</ecNumber>
    </recommendedName>
</protein>